<dbReference type="EMBL" id="BAAASL010000012">
    <property type="protein sequence ID" value="GAA2718905.1"/>
    <property type="molecule type" value="Genomic_DNA"/>
</dbReference>
<keyword evidence="2" id="KW-0472">Membrane</keyword>
<evidence type="ECO:0000313" key="4">
    <source>
        <dbReference type="Proteomes" id="UP001500886"/>
    </source>
</evidence>
<feature type="transmembrane region" description="Helical" evidence="2">
    <location>
        <begin position="57"/>
        <end position="75"/>
    </location>
</feature>
<gene>
    <name evidence="3" type="ORF">GCM10010315_35550</name>
</gene>
<accession>A0ABP6G8B8</accession>
<keyword evidence="2" id="KW-0812">Transmembrane</keyword>
<feature type="compositionally biased region" description="Pro residues" evidence="1">
    <location>
        <begin position="19"/>
        <end position="29"/>
    </location>
</feature>
<sequence length="86" mass="9075">MPAQNQQNPQNQVPGTTPSSPPSSPPSRPGLPGRHRFPAYHHAVLSAGGQQHHGTSLVTFTLILTAPAVLSAALLRPRGSNSRRGR</sequence>
<dbReference type="Proteomes" id="UP001500886">
    <property type="component" value="Unassembled WGS sequence"/>
</dbReference>
<organism evidence="3 4">
    <name type="scientific">Streptomyces luteosporeus</name>
    <dbReference type="NCBI Taxonomy" id="173856"/>
    <lineage>
        <taxon>Bacteria</taxon>
        <taxon>Bacillati</taxon>
        <taxon>Actinomycetota</taxon>
        <taxon>Actinomycetes</taxon>
        <taxon>Kitasatosporales</taxon>
        <taxon>Streptomycetaceae</taxon>
        <taxon>Streptomyces</taxon>
    </lineage>
</organism>
<evidence type="ECO:0000256" key="1">
    <source>
        <dbReference type="SAM" id="MobiDB-lite"/>
    </source>
</evidence>
<proteinExistence type="predicted"/>
<feature type="region of interest" description="Disordered" evidence="1">
    <location>
        <begin position="1"/>
        <end position="37"/>
    </location>
</feature>
<evidence type="ECO:0000256" key="2">
    <source>
        <dbReference type="SAM" id="Phobius"/>
    </source>
</evidence>
<keyword evidence="4" id="KW-1185">Reference proteome</keyword>
<feature type="compositionally biased region" description="Low complexity" evidence="1">
    <location>
        <begin position="1"/>
        <end position="18"/>
    </location>
</feature>
<evidence type="ECO:0000313" key="3">
    <source>
        <dbReference type="EMBL" id="GAA2718905.1"/>
    </source>
</evidence>
<dbReference type="RefSeq" id="WP_344436344.1">
    <property type="nucleotide sequence ID" value="NZ_BAAASL010000012.1"/>
</dbReference>
<name>A0ABP6G8B8_9ACTN</name>
<reference evidence="4" key="1">
    <citation type="journal article" date="2019" name="Int. J. Syst. Evol. Microbiol.">
        <title>The Global Catalogue of Microorganisms (GCM) 10K type strain sequencing project: providing services to taxonomists for standard genome sequencing and annotation.</title>
        <authorList>
            <consortium name="The Broad Institute Genomics Platform"/>
            <consortium name="The Broad Institute Genome Sequencing Center for Infectious Disease"/>
            <person name="Wu L."/>
            <person name="Ma J."/>
        </authorList>
    </citation>
    <scope>NUCLEOTIDE SEQUENCE [LARGE SCALE GENOMIC DNA]</scope>
    <source>
        <strain evidence="4">JCM 4542</strain>
    </source>
</reference>
<keyword evidence="2" id="KW-1133">Transmembrane helix</keyword>
<comment type="caution">
    <text evidence="3">The sequence shown here is derived from an EMBL/GenBank/DDBJ whole genome shotgun (WGS) entry which is preliminary data.</text>
</comment>
<protein>
    <submittedName>
        <fullName evidence="3">Uncharacterized protein</fullName>
    </submittedName>
</protein>